<dbReference type="GO" id="GO:0004497">
    <property type="term" value="F:monooxygenase activity"/>
    <property type="evidence" value="ECO:0007669"/>
    <property type="project" value="UniProtKB-KW"/>
</dbReference>
<dbReference type="PANTHER" id="PTHR47178">
    <property type="entry name" value="MONOOXYGENASE, FAD-BINDING"/>
    <property type="match status" value="1"/>
</dbReference>
<dbReference type="GO" id="GO:0071949">
    <property type="term" value="F:FAD binding"/>
    <property type="evidence" value="ECO:0007669"/>
    <property type="project" value="InterPro"/>
</dbReference>
<evidence type="ECO:0000256" key="5">
    <source>
        <dbReference type="ARBA" id="ARBA00023033"/>
    </source>
</evidence>
<keyword evidence="2" id="KW-0285">Flavoprotein</keyword>
<sequence>MTSETLHVAIIGAGATGLLIAQGLKKANIRVSVFEGMSQDTYDNNPRTWTMALHWSRRNVEQCLPAHLFRDLFLAYTNPWQEPSQEQAQSLPISDGKTGELLFAAPVDDARRVVRQKLRNLFRQELNVNFGHELLEVKIHQGEVVLAFQHGESITADIVIGADGAKSVVRNHLVEGEARTLKRVPLVSTNIGCRYSAEQAMYLRKRIHPIANMSVHPDQETLFFLALADVPDPKDPKTWEFQVALSLWTDEEPPETNEGRMKLFKKLAGSYCEPYRSAALWVPDDTYIPRDKYAEWTSIVPWNNFGGRITLAGDAAHPMCPFRGQGLNNALQDAGNLVNALVAVQQGAKSMAAAIDSYDAEVYARGKREIETSEESMYGLHHYDAVKSSPLNNIGLREQKN</sequence>
<evidence type="ECO:0000256" key="3">
    <source>
        <dbReference type="ARBA" id="ARBA00022827"/>
    </source>
</evidence>
<dbReference type="SUPFAM" id="SSF51905">
    <property type="entry name" value="FAD/NAD(P)-binding domain"/>
    <property type="match status" value="1"/>
</dbReference>
<dbReference type="Gene3D" id="3.50.50.60">
    <property type="entry name" value="FAD/NAD(P)-binding domain"/>
    <property type="match status" value="1"/>
</dbReference>
<evidence type="ECO:0000256" key="2">
    <source>
        <dbReference type="ARBA" id="ARBA00022630"/>
    </source>
</evidence>
<evidence type="ECO:0000256" key="1">
    <source>
        <dbReference type="ARBA" id="ARBA00001974"/>
    </source>
</evidence>
<dbReference type="Proteomes" id="UP000781932">
    <property type="component" value="Unassembled WGS sequence"/>
</dbReference>
<name>A0A9P6LFY9_9PEZI</name>
<dbReference type="Pfam" id="PF01494">
    <property type="entry name" value="FAD_binding_3"/>
    <property type="match status" value="2"/>
</dbReference>
<keyword evidence="4" id="KW-0560">Oxidoreductase</keyword>
<evidence type="ECO:0000256" key="4">
    <source>
        <dbReference type="ARBA" id="ARBA00023002"/>
    </source>
</evidence>
<keyword evidence="5" id="KW-0503">Monooxygenase</keyword>
<dbReference type="RefSeq" id="XP_038740333.1">
    <property type="nucleotide sequence ID" value="XM_038894258.1"/>
</dbReference>
<comment type="cofactor">
    <cofactor evidence="1">
        <name>FAD</name>
        <dbReference type="ChEBI" id="CHEBI:57692"/>
    </cofactor>
</comment>
<protein>
    <recommendedName>
        <fullName evidence="6">FAD-binding domain-containing protein</fullName>
    </recommendedName>
</protein>
<dbReference type="OrthoDB" id="47494at2759"/>
<dbReference type="PANTHER" id="PTHR47178:SF3">
    <property type="entry name" value="FAD-BINDING DOMAIN-CONTAINING PROTEIN"/>
    <property type="match status" value="1"/>
</dbReference>
<evidence type="ECO:0000313" key="7">
    <source>
        <dbReference type="EMBL" id="KAF9870872.1"/>
    </source>
</evidence>
<gene>
    <name evidence="7" type="ORF">CkaCkLH20_11544</name>
</gene>
<dbReference type="PRINTS" id="PR00420">
    <property type="entry name" value="RNGMNOXGNASE"/>
</dbReference>
<accession>A0A9P6LFY9</accession>
<reference evidence="7" key="1">
    <citation type="submission" date="2020-03" db="EMBL/GenBank/DDBJ databases">
        <authorList>
            <person name="He L."/>
        </authorList>
    </citation>
    <scope>NUCLEOTIDE SEQUENCE</scope>
    <source>
        <strain evidence="7">CkLH20</strain>
    </source>
</reference>
<feature type="domain" description="FAD-binding" evidence="6">
    <location>
        <begin position="7"/>
        <end position="179"/>
    </location>
</feature>
<dbReference type="InterPro" id="IPR036188">
    <property type="entry name" value="FAD/NAD-bd_sf"/>
</dbReference>
<dbReference type="EMBL" id="JAATWM020000049">
    <property type="protein sequence ID" value="KAF9870872.1"/>
    <property type="molecule type" value="Genomic_DNA"/>
</dbReference>
<comment type="caution">
    <text evidence="7">The sequence shown here is derived from an EMBL/GenBank/DDBJ whole genome shotgun (WGS) entry which is preliminary data.</text>
</comment>
<feature type="domain" description="FAD-binding" evidence="6">
    <location>
        <begin position="306"/>
        <end position="369"/>
    </location>
</feature>
<evidence type="ECO:0000313" key="8">
    <source>
        <dbReference type="Proteomes" id="UP000781932"/>
    </source>
</evidence>
<keyword evidence="3" id="KW-0274">FAD</keyword>
<reference evidence="7" key="2">
    <citation type="submission" date="2020-11" db="EMBL/GenBank/DDBJ databases">
        <title>Whole genome sequencing of Colletotrichum sp.</title>
        <authorList>
            <person name="Li H."/>
        </authorList>
    </citation>
    <scope>NUCLEOTIDE SEQUENCE</scope>
    <source>
        <strain evidence="7">CkLH20</strain>
    </source>
</reference>
<proteinExistence type="predicted"/>
<dbReference type="InterPro" id="IPR002938">
    <property type="entry name" value="FAD-bd"/>
</dbReference>
<keyword evidence="8" id="KW-1185">Reference proteome</keyword>
<organism evidence="7 8">
    <name type="scientific">Colletotrichum karsti</name>
    <dbReference type="NCBI Taxonomy" id="1095194"/>
    <lineage>
        <taxon>Eukaryota</taxon>
        <taxon>Fungi</taxon>
        <taxon>Dikarya</taxon>
        <taxon>Ascomycota</taxon>
        <taxon>Pezizomycotina</taxon>
        <taxon>Sordariomycetes</taxon>
        <taxon>Hypocreomycetidae</taxon>
        <taxon>Glomerellales</taxon>
        <taxon>Glomerellaceae</taxon>
        <taxon>Colletotrichum</taxon>
        <taxon>Colletotrichum boninense species complex</taxon>
    </lineage>
</organism>
<dbReference type="GeneID" id="62167332"/>
<dbReference type="AlphaFoldDB" id="A0A9P6LFY9"/>
<evidence type="ECO:0000259" key="6">
    <source>
        <dbReference type="Pfam" id="PF01494"/>
    </source>
</evidence>